<sequence length="854" mass="91651">MNLRGWVVLVFRLLGEVEATGSPVPLGHARQRAVLAVLLVEVNQVVSRDALIDRAWGERLPRHPRDALYSYLSRLRASVAIDRRGSGYVLTAEPMSVDVHRFLRLADRAAAAEDDQTALAAFDEALGLWRGEPFAGLDSPWFGEIRERLARRRQAAELDRNDVRLRLGLHDRVLAEAPAATTTNERLAGQVMLALHVGGRQADALRYFERVRGRLAEELGTDPSGDLRGVHHQVLTAGGPIVPRQLPASPPSFTGRAAELARLGELLAASPVVVITGGGGMGKTWLALRWAHDNAHRFPDGQLYVNLGGFDPTAEPMRPATAVRGLLAGLGTAPAAIPAELDAQAALYRSMIAGRRTLVVLDNARDLAQVAPLLPGTGPSAVLVTSRSQLTGLICGQGAGVLTLPLLTDAAAVELLTRRLGTAAVSAEPEAVREITLRCAGLPLALGVAAARAATGPGLAGLAGELRSACLDALDPDEPGSGLRAVFSVSYRALDEETARAFRLLARAPGPDIGLLAAAHLLAPGEPARLVRRLTTAHLVRENRPGRFRMHDLVRLYAAELPDDGDGRARLLAYYRHAAVAAMRRFAPAESYRRPEVDEVVWPTPEFATFDQARDWLDTERANLVAAAAVDDTGRLAMTVFRYFEAGAHHQDALTLHGRARDATGPDSREHGHALLHLGTVLLHLGRTGEALEHHERALRHARRHGDTVLETCAACGMAAAHEQRQEYEAALEHYEHALAVARGNGHRHREGVALNNLGDLCGLTGQYALAAEVLTQGLEIAGECGDLGLVAYLLANLGDVYEGLGRQREGVAYLGRALELARAGGNRGLEVCVLNDLGRASGDVEKADRRPTR</sequence>
<comment type="caution">
    <text evidence="8">The sequence shown here is derived from an EMBL/GenBank/DDBJ whole genome shotgun (WGS) entry which is preliminary data.</text>
</comment>
<dbReference type="SMART" id="SM01043">
    <property type="entry name" value="BTAD"/>
    <property type="match status" value="1"/>
</dbReference>
<evidence type="ECO:0000259" key="7">
    <source>
        <dbReference type="SMART" id="SM01043"/>
    </source>
</evidence>
<dbReference type="InterPro" id="IPR016032">
    <property type="entry name" value="Sig_transdc_resp-reg_C-effctor"/>
</dbReference>
<keyword evidence="2" id="KW-0805">Transcription regulation</keyword>
<dbReference type="InterPro" id="IPR005158">
    <property type="entry name" value="BTAD"/>
</dbReference>
<dbReference type="PANTHER" id="PTHR35807">
    <property type="entry name" value="TRANSCRIPTIONAL REGULATOR REDD-RELATED"/>
    <property type="match status" value="1"/>
</dbReference>
<keyword evidence="3" id="KW-0238">DNA-binding</keyword>
<evidence type="ECO:0000256" key="3">
    <source>
        <dbReference type="ARBA" id="ARBA00023125"/>
    </source>
</evidence>
<dbReference type="PANTHER" id="PTHR35807:SF1">
    <property type="entry name" value="TRANSCRIPTIONAL REGULATOR REDD"/>
    <property type="match status" value="1"/>
</dbReference>
<dbReference type="EMBL" id="MSIE01000114">
    <property type="protein sequence ID" value="OLF06737.1"/>
    <property type="molecule type" value="Genomic_DNA"/>
</dbReference>
<accession>A0A1Q8BX99</accession>
<feature type="coiled-coil region" evidence="5">
    <location>
        <begin position="718"/>
        <end position="745"/>
    </location>
</feature>
<evidence type="ECO:0000256" key="1">
    <source>
        <dbReference type="ARBA" id="ARBA00005820"/>
    </source>
</evidence>
<dbReference type="InterPro" id="IPR001867">
    <property type="entry name" value="OmpR/PhoB-type_DNA-bd"/>
</dbReference>
<dbReference type="PRINTS" id="PR00364">
    <property type="entry name" value="DISEASERSIST"/>
</dbReference>
<evidence type="ECO:0000256" key="4">
    <source>
        <dbReference type="ARBA" id="ARBA00023163"/>
    </source>
</evidence>
<name>A0A1Q8BX99_9PSEU</name>
<evidence type="ECO:0000313" key="9">
    <source>
        <dbReference type="Proteomes" id="UP000185596"/>
    </source>
</evidence>
<gene>
    <name evidence="8" type="ORF">BU204_36160</name>
</gene>
<keyword evidence="4" id="KW-0804">Transcription</keyword>
<dbReference type="SUPFAM" id="SSF52540">
    <property type="entry name" value="P-loop containing nucleoside triphosphate hydrolases"/>
    <property type="match status" value="1"/>
</dbReference>
<dbReference type="Gene3D" id="1.10.10.10">
    <property type="entry name" value="Winged helix-like DNA-binding domain superfamily/Winged helix DNA-binding domain"/>
    <property type="match status" value="1"/>
</dbReference>
<keyword evidence="5" id="KW-0175">Coiled coil</keyword>
<protein>
    <submittedName>
        <fullName evidence="8">Uncharacterized protein</fullName>
    </submittedName>
</protein>
<dbReference type="InterPro" id="IPR027417">
    <property type="entry name" value="P-loop_NTPase"/>
</dbReference>
<dbReference type="SMART" id="SM00028">
    <property type="entry name" value="TPR"/>
    <property type="match status" value="4"/>
</dbReference>
<dbReference type="Pfam" id="PF13181">
    <property type="entry name" value="TPR_8"/>
    <property type="match status" value="1"/>
</dbReference>
<dbReference type="InterPro" id="IPR036388">
    <property type="entry name" value="WH-like_DNA-bd_sf"/>
</dbReference>
<dbReference type="SUPFAM" id="SSF46894">
    <property type="entry name" value="C-terminal effector domain of the bipartite response regulators"/>
    <property type="match status" value="1"/>
</dbReference>
<evidence type="ECO:0000259" key="6">
    <source>
        <dbReference type="SMART" id="SM00862"/>
    </source>
</evidence>
<reference evidence="8 9" key="1">
    <citation type="submission" date="2016-12" db="EMBL/GenBank/DDBJ databases">
        <title>The draft genome sequence of Actinophytocola sp. 11-183.</title>
        <authorList>
            <person name="Wang W."/>
            <person name="Yuan L."/>
        </authorList>
    </citation>
    <scope>NUCLEOTIDE SEQUENCE [LARGE SCALE GENOMIC DNA]</scope>
    <source>
        <strain evidence="8 9">11-183</strain>
    </source>
</reference>
<dbReference type="OrthoDB" id="3594253at2"/>
<feature type="domain" description="OmpR/PhoB-type" evidence="6">
    <location>
        <begin position="21"/>
        <end position="90"/>
    </location>
</feature>
<dbReference type="GO" id="GO:0006355">
    <property type="term" value="P:regulation of DNA-templated transcription"/>
    <property type="evidence" value="ECO:0007669"/>
    <property type="project" value="InterPro"/>
</dbReference>
<dbReference type="GO" id="GO:0043531">
    <property type="term" value="F:ADP binding"/>
    <property type="evidence" value="ECO:0007669"/>
    <property type="project" value="InterPro"/>
</dbReference>
<dbReference type="STRING" id="1912961.BU204_36160"/>
<feature type="domain" description="Bacterial transcriptional activator" evidence="7">
    <location>
        <begin position="97"/>
        <end position="235"/>
    </location>
</feature>
<dbReference type="AlphaFoldDB" id="A0A1Q8BX99"/>
<dbReference type="InterPro" id="IPR011990">
    <property type="entry name" value="TPR-like_helical_dom_sf"/>
</dbReference>
<organism evidence="8 9">
    <name type="scientific">Actinophytocola xanthii</name>
    <dbReference type="NCBI Taxonomy" id="1912961"/>
    <lineage>
        <taxon>Bacteria</taxon>
        <taxon>Bacillati</taxon>
        <taxon>Actinomycetota</taxon>
        <taxon>Actinomycetes</taxon>
        <taxon>Pseudonocardiales</taxon>
        <taxon>Pseudonocardiaceae</taxon>
    </lineage>
</organism>
<evidence type="ECO:0000313" key="8">
    <source>
        <dbReference type="EMBL" id="OLF06737.1"/>
    </source>
</evidence>
<proteinExistence type="inferred from homology"/>
<comment type="similarity">
    <text evidence="1">Belongs to the AfsR/DnrI/RedD regulatory family.</text>
</comment>
<dbReference type="Pfam" id="PF13424">
    <property type="entry name" value="TPR_12"/>
    <property type="match status" value="1"/>
</dbReference>
<dbReference type="RefSeq" id="WP_075130307.1">
    <property type="nucleotide sequence ID" value="NZ_MSIE01000114.1"/>
</dbReference>
<dbReference type="InterPro" id="IPR019734">
    <property type="entry name" value="TPR_rpt"/>
</dbReference>
<dbReference type="GO" id="GO:0003677">
    <property type="term" value="F:DNA binding"/>
    <property type="evidence" value="ECO:0007669"/>
    <property type="project" value="UniProtKB-KW"/>
</dbReference>
<dbReference type="Gene3D" id="1.25.40.10">
    <property type="entry name" value="Tetratricopeptide repeat domain"/>
    <property type="match status" value="2"/>
</dbReference>
<keyword evidence="9" id="KW-1185">Reference proteome</keyword>
<dbReference type="SUPFAM" id="SSF48452">
    <property type="entry name" value="TPR-like"/>
    <property type="match status" value="2"/>
</dbReference>
<evidence type="ECO:0000256" key="5">
    <source>
        <dbReference type="SAM" id="Coils"/>
    </source>
</evidence>
<dbReference type="InterPro" id="IPR051677">
    <property type="entry name" value="AfsR-DnrI-RedD_regulator"/>
</dbReference>
<dbReference type="SMART" id="SM00862">
    <property type="entry name" value="Trans_reg_C"/>
    <property type="match status" value="1"/>
</dbReference>
<dbReference type="Pfam" id="PF03704">
    <property type="entry name" value="BTAD"/>
    <property type="match status" value="1"/>
</dbReference>
<evidence type="ECO:0000256" key="2">
    <source>
        <dbReference type="ARBA" id="ARBA00023015"/>
    </source>
</evidence>
<dbReference type="GO" id="GO:0000160">
    <property type="term" value="P:phosphorelay signal transduction system"/>
    <property type="evidence" value="ECO:0007669"/>
    <property type="project" value="InterPro"/>
</dbReference>
<dbReference type="CDD" id="cd15831">
    <property type="entry name" value="BTAD"/>
    <property type="match status" value="1"/>
</dbReference>
<dbReference type="Proteomes" id="UP000185596">
    <property type="component" value="Unassembled WGS sequence"/>
</dbReference>